<sequence length="99" mass="11106">MDAYSDAMNSKRVTYYVKDREGNLLNGGAPFSSIGEFLREVNGKSEVGMHKLRKEIKDKGLGATGKKPKWVNPDMTQHGEATWNAPNKKQYTISSRPFV</sequence>
<comment type="caution">
    <text evidence="2">The sequence shown here is derived from an EMBL/GenBank/DDBJ whole genome shotgun (WGS) entry which is preliminary data.</text>
</comment>
<reference evidence="2 3" key="1">
    <citation type="journal article" date="2012" name="Genome Biol.">
        <title>Genome and low-iron response of an oceanic diatom adapted to chronic iron limitation.</title>
        <authorList>
            <person name="Lommer M."/>
            <person name="Specht M."/>
            <person name="Roy A.S."/>
            <person name="Kraemer L."/>
            <person name="Andreson R."/>
            <person name="Gutowska M.A."/>
            <person name="Wolf J."/>
            <person name="Bergner S.V."/>
            <person name="Schilhabel M.B."/>
            <person name="Klostermeier U.C."/>
            <person name="Beiko R.G."/>
            <person name="Rosenstiel P."/>
            <person name="Hippler M."/>
            <person name="Laroche J."/>
        </authorList>
    </citation>
    <scope>NUCLEOTIDE SEQUENCE [LARGE SCALE GENOMIC DNA]</scope>
    <source>
        <strain evidence="2 3">CCMP1005</strain>
    </source>
</reference>
<gene>
    <name evidence="2" type="ORF">THAOC_18069</name>
</gene>
<proteinExistence type="predicted"/>
<accession>K0S910</accession>
<keyword evidence="3" id="KW-1185">Reference proteome</keyword>
<feature type="region of interest" description="Disordered" evidence="1">
    <location>
        <begin position="60"/>
        <end position="81"/>
    </location>
</feature>
<organism evidence="2 3">
    <name type="scientific">Thalassiosira oceanica</name>
    <name type="common">Marine diatom</name>
    <dbReference type="NCBI Taxonomy" id="159749"/>
    <lineage>
        <taxon>Eukaryota</taxon>
        <taxon>Sar</taxon>
        <taxon>Stramenopiles</taxon>
        <taxon>Ochrophyta</taxon>
        <taxon>Bacillariophyta</taxon>
        <taxon>Coscinodiscophyceae</taxon>
        <taxon>Thalassiosirophycidae</taxon>
        <taxon>Thalassiosirales</taxon>
        <taxon>Thalassiosiraceae</taxon>
        <taxon>Thalassiosira</taxon>
    </lineage>
</organism>
<evidence type="ECO:0000256" key="1">
    <source>
        <dbReference type="SAM" id="MobiDB-lite"/>
    </source>
</evidence>
<protein>
    <submittedName>
        <fullName evidence="2">Uncharacterized protein</fullName>
    </submittedName>
</protein>
<dbReference type="AlphaFoldDB" id="K0S910"/>
<dbReference type="EMBL" id="AGNL01019984">
    <property type="protein sequence ID" value="EJK61444.1"/>
    <property type="molecule type" value="Genomic_DNA"/>
</dbReference>
<name>K0S910_THAOC</name>
<dbReference type="Proteomes" id="UP000266841">
    <property type="component" value="Unassembled WGS sequence"/>
</dbReference>
<evidence type="ECO:0000313" key="2">
    <source>
        <dbReference type="EMBL" id="EJK61444.1"/>
    </source>
</evidence>
<evidence type="ECO:0000313" key="3">
    <source>
        <dbReference type="Proteomes" id="UP000266841"/>
    </source>
</evidence>